<evidence type="ECO:0000313" key="2">
    <source>
        <dbReference type="EMBL" id="AAC27131.1"/>
    </source>
</evidence>
<reference evidence="2" key="2">
    <citation type="journal article" date="1995" name="Infect. Immun.">
        <title>Molecular characterization and T-cell-stimulatory capacity of Mycobacterium leprae antigen T5.</title>
        <authorList>
            <person name="Wieles B."/>
            <person name="Spierings E."/>
            <person name="van Noort J."/>
            <person name="Naafs B."/>
            <person name="Offringa R."/>
            <person name="Ottenhoff T."/>
        </authorList>
    </citation>
    <scope>NUCLEOTIDE SEQUENCE</scope>
</reference>
<reference evidence="3" key="4">
    <citation type="submission" date="1998-05" db="EMBL/GenBank/DDBJ databases">
        <authorList>
            <person name="Devlin K."/>
            <person name="Churcher C.M."/>
        </authorList>
    </citation>
    <scope>NUCLEOTIDE SEQUENCE</scope>
</reference>
<evidence type="ECO:0000256" key="1">
    <source>
        <dbReference type="SAM" id="MobiDB-lite"/>
    </source>
</evidence>
<accession>P95672</accession>
<organism evidence="2">
    <name type="scientific">Mycobacterium leprae</name>
    <dbReference type="NCBI Taxonomy" id="1769"/>
    <lineage>
        <taxon>Bacteria</taxon>
        <taxon>Bacillati</taxon>
        <taxon>Actinomycetota</taxon>
        <taxon>Actinomycetes</taxon>
        <taxon>Mycobacteriales</taxon>
        <taxon>Mycobacteriaceae</taxon>
        <taxon>Mycobacterium</taxon>
    </lineage>
</organism>
<reference evidence="3" key="1">
    <citation type="journal article" date="1993" name="Mol. Microbiol.">
        <title>Use of an ordered cosmid library to deduce the genomic organization of Mycobacterium leprae.</title>
        <authorList>
            <person name="Eiglmeier K."/>
            <person name="Honore N."/>
            <person name="Woods S.A."/>
            <person name="Caudron B."/>
            <person name="Cole S.T."/>
        </authorList>
    </citation>
    <scope>NUCLEOTIDE SEQUENCE</scope>
</reference>
<dbReference type="EMBL" id="S82268">
    <property type="protein sequence ID" value="AAC27131.1"/>
    <property type="molecule type" value="Genomic_DNA"/>
</dbReference>
<gene>
    <name evidence="2" type="primary">antigen T5</name>
    <name evidence="3" type="synonym">MLCB1259.20c</name>
</gene>
<reference evidence="3" key="3">
    <citation type="submission" date="1997-05" db="EMBL/GenBank/DDBJ databases">
        <authorList>
            <person name="Barrell B.G."/>
            <person name="Rajandream M.A."/>
        </authorList>
    </citation>
    <scope>NUCLEOTIDE SEQUENCE</scope>
</reference>
<sequence length="144" mass="16313">MRRRTKRKSLQKEPEFLLRLSLFQSHNRKHPFLDITAVNTNRAATNLVAVTNDVVGIGQHAAGIGLYAVLEFRFRRCEGMMHRSPRTRAHCHFADLGGLVGAFEKRRVDYPDERPGLGVDQTQPVGDLTAGGPQQCPRRLRRAR</sequence>
<proteinExistence type="predicted"/>
<protein>
    <submittedName>
        <fullName evidence="2">Antigen T5</fullName>
    </submittedName>
</protein>
<dbReference type="AlphaFoldDB" id="P95672"/>
<feature type="region of interest" description="Disordered" evidence="1">
    <location>
        <begin position="112"/>
        <end position="144"/>
    </location>
</feature>
<dbReference type="EMBL" id="AL023591">
    <property type="protein sequence ID" value="CAA19095.1"/>
    <property type="molecule type" value="Genomic_DNA"/>
</dbReference>
<name>P95672_MYCLR</name>
<evidence type="ECO:0000313" key="3">
    <source>
        <dbReference type="EMBL" id="CAA19095.1"/>
    </source>
</evidence>